<evidence type="ECO:0000256" key="7">
    <source>
        <dbReference type="ARBA" id="ARBA00022989"/>
    </source>
</evidence>
<evidence type="ECO:0000313" key="16">
    <source>
        <dbReference type="Proteomes" id="UP000028990"/>
    </source>
</evidence>
<evidence type="ECO:0000259" key="14">
    <source>
        <dbReference type="PROSITE" id="PS50262"/>
    </source>
</evidence>
<evidence type="ECO:0000256" key="13">
    <source>
        <dbReference type="RuleBase" id="RU364061"/>
    </source>
</evidence>
<protein>
    <recommendedName>
        <fullName evidence="13">Vomeronasal type-1 receptor</fullName>
    </recommendedName>
</protein>
<dbReference type="GO" id="GO:0019236">
    <property type="term" value="P:response to pheromone"/>
    <property type="evidence" value="ECO:0007669"/>
    <property type="project" value="UniProtKB-KW"/>
</dbReference>
<feature type="transmembrane region" description="Helical" evidence="13">
    <location>
        <begin position="83"/>
        <end position="104"/>
    </location>
</feature>
<comment type="function">
    <text evidence="1">Putative pheromone receptor.</text>
</comment>
<feature type="transmembrane region" description="Helical" evidence="13">
    <location>
        <begin position="6"/>
        <end position="33"/>
    </location>
</feature>
<keyword evidence="16" id="KW-1185">Reference proteome</keyword>
<feature type="transmembrane region" description="Helical" evidence="13">
    <location>
        <begin position="124"/>
        <end position="142"/>
    </location>
</feature>
<dbReference type="InterPro" id="IPR017452">
    <property type="entry name" value="GPCR_Rhodpsn_7TM"/>
</dbReference>
<keyword evidence="10 13" id="KW-0675">Receptor</keyword>
<dbReference type="CDD" id="cd13949">
    <property type="entry name" value="7tm_V1R_pheromone"/>
    <property type="match status" value="1"/>
</dbReference>
<accession>A0A091DZI7</accession>
<dbReference type="AlphaFoldDB" id="A0A091DZI7"/>
<evidence type="ECO:0000256" key="2">
    <source>
        <dbReference type="ARBA" id="ARBA00004651"/>
    </source>
</evidence>
<keyword evidence="12 13" id="KW-0807">Transducer</keyword>
<keyword evidence="7 13" id="KW-1133">Transmembrane helix</keyword>
<keyword evidence="9 13" id="KW-0472">Membrane</keyword>
<keyword evidence="4 13" id="KW-1003">Cell membrane</keyword>
<evidence type="ECO:0000256" key="5">
    <source>
        <dbReference type="ARBA" id="ARBA00022507"/>
    </source>
</evidence>
<dbReference type="InterPro" id="IPR004072">
    <property type="entry name" value="Vmron_rcpt_1"/>
</dbReference>
<evidence type="ECO:0000256" key="12">
    <source>
        <dbReference type="ARBA" id="ARBA00023224"/>
    </source>
</evidence>
<evidence type="ECO:0000256" key="8">
    <source>
        <dbReference type="ARBA" id="ARBA00023040"/>
    </source>
</evidence>
<dbReference type="PANTHER" id="PTHR24062">
    <property type="entry name" value="VOMERONASAL TYPE-1 RECEPTOR"/>
    <property type="match status" value="1"/>
</dbReference>
<dbReference type="GO" id="GO:0016503">
    <property type="term" value="F:pheromone receptor activity"/>
    <property type="evidence" value="ECO:0007669"/>
    <property type="project" value="InterPro"/>
</dbReference>
<dbReference type="Pfam" id="PF03402">
    <property type="entry name" value="V1R"/>
    <property type="match status" value="1"/>
</dbReference>
<comment type="similarity">
    <text evidence="3 13">Belongs to the G-protein coupled receptor 1 family.</text>
</comment>
<reference evidence="15 16" key="1">
    <citation type="submission" date="2013-11" db="EMBL/GenBank/DDBJ databases">
        <title>The Damaraland mole rat (Fukomys damarensis) genome and evolution of African mole rats.</title>
        <authorList>
            <person name="Gladyshev V.N."/>
            <person name="Fang X."/>
        </authorList>
    </citation>
    <scope>NUCLEOTIDE SEQUENCE [LARGE SCALE GENOMIC DNA]</scope>
    <source>
        <tissue evidence="15">Liver</tissue>
    </source>
</reference>
<keyword evidence="8 13" id="KW-0297">G-protein coupled receptor</keyword>
<keyword evidence="6 13" id="KW-0812">Transmembrane</keyword>
<evidence type="ECO:0000256" key="9">
    <source>
        <dbReference type="ARBA" id="ARBA00023136"/>
    </source>
</evidence>
<keyword evidence="5 13" id="KW-0589">Pheromone response</keyword>
<evidence type="ECO:0000256" key="4">
    <source>
        <dbReference type="ARBA" id="ARBA00022475"/>
    </source>
</evidence>
<feature type="transmembrane region" description="Helical" evidence="13">
    <location>
        <begin position="235"/>
        <end position="258"/>
    </location>
</feature>
<proteinExistence type="inferred from homology"/>
<dbReference type="PROSITE" id="PS50262">
    <property type="entry name" value="G_PROTEIN_RECEP_F1_2"/>
    <property type="match status" value="1"/>
</dbReference>
<dbReference type="SUPFAM" id="SSF81321">
    <property type="entry name" value="Family A G protein-coupled receptor-like"/>
    <property type="match status" value="1"/>
</dbReference>
<evidence type="ECO:0000313" key="15">
    <source>
        <dbReference type="EMBL" id="KFO36512.1"/>
    </source>
</evidence>
<evidence type="ECO:0000256" key="6">
    <source>
        <dbReference type="ARBA" id="ARBA00022692"/>
    </source>
</evidence>
<sequence length="299" mass="33848">MTFIDLKFVILFLFQTATGALGNFSLLCHSIFLYFSGYRSRSTDVILRHLTVANTLVILSRGIPETMAAFGAEDFLSDAGCKLVFYVQAVGRGVSFSTTCLLSVFQAITISPRSSGWAEVKLKALKYIWSCAIVSWVIHMLLNIRVPLLVNDKRNNKNITDITDFQYCSATSSDKDQNSIFAALTLSHNILCLKLMIWSSGSMVFILLRHKQRTRHLHRHSSCRSSPETRATQSILILVCAFVSFSTLSSIWYVWFILYRKAAWWLVKAHALTSGCFPTTSPFILMTREHCACRPMWKT</sequence>
<dbReference type="GO" id="GO:0005886">
    <property type="term" value="C:plasma membrane"/>
    <property type="evidence" value="ECO:0007669"/>
    <property type="project" value="UniProtKB-SubCell"/>
</dbReference>
<dbReference type="PRINTS" id="PR01534">
    <property type="entry name" value="VOMERONASL1R"/>
</dbReference>
<feature type="domain" description="G-protein coupled receptors family 1 profile" evidence="14">
    <location>
        <begin position="22"/>
        <end position="243"/>
    </location>
</feature>
<keyword evidence="11" id="KW-0325">Glycoprotein</keyword>
<gene>
    <name evidence="15" type="ORF">H920_02139</name>
</gene>
<dbReference type="EMBL" id="KN121407">
    <property type="protein sequence ID" value="KFO36512.1"/>
    <property type="molecule type" value="Genomic_DNA"/>
</dbReference>
<evidence type="ECO:0000256" key="10">
    <source>
        <dbReference type="ARBA" id="ARBA00023170"/>
    </source>
</evidence>
<dbReference type="FunFam" id="1.20.1070.10:FF:000033">
    <property type="entry name" value="Vomeronasal type-1 receptor"/>
    <property type="match status" value="1"/>
</dbReference>
<feature type="transmembrane region" description="Helical" evidence="13">
    <location>
        <begin position="180"/>
        <end position="208"/>
    </location>
</feature>
<evidence type="ECO:0000256" key="1">
    <source>
        <dbReference type="ARBA" id="ARBA00003878"/>
    </source>
</evidence>
<evidence type="ECO:0000256" key="3">
    <source>
        <dbReference type="ARBA" id="ARBA00010663"/>
    </source>
</evidence>
<dbReference type="GO" id="GO:0007606">
    <property type="term" value="P:sensory perception of chemical stimulus"/>
    <property type="evidence" value="ECO:0007669"/>
    <property type="project" value="UniProtKB-ARBA"/>
</dbReference>
<name>A0A091DZI7_FUKDA</name>
<comment type="subcellular location">
    <subcellularLocation>
        <location evidence="2 13">Cell membrane</location>
        <topology evidence="2 13">Multi-pass membrane protein</topology>
    </subcellularLocation>
</comment>
<dbReference type="Gene3D" id="1.20.1070.10">
    <property type="entry name" value="Rhodopsin 7-helix transmembrane proteins"/>
    <property type="match status" value="1"/>
</dbReference>
<feature type="transmembrane region" description="Helical" evidence="13">
    <location>
        <begin position="45"/>
        <end position="63"/>
    </location>
</feature>
<dbReference type="Proteomes" id="UP000028990">
    <property type="component" value="Unassembled WGS sequence"/>
</dbReference>
<evidence type="ECO:0000256" key="11">
    <source>
        <dbReference type="ARBA" id="ARBA00023180"/>
    </source>
</evidence>
<organism evidence="15 16">
    <name type="scientific">Fukomys damarensis</name>
    <name type="common">Damaraland mole rat</name>
    <name type="synonym">Cryptomys damarensis</name>
    <dbReference type="NCBI Taxonomy" id="885580"/>
    <lineage>
        <taxon>Eukaryota</taxon>
        <taxon>Metazoa</taxon>
        <taxon>Chordata</taxon>
        <taxon>Craniata</taxon>
        <taxon>Vertebrata</taxon>
        <taxon>Euteleostomi</taxon>
        <taxon>Mammalia</taxon>
        <taxon>Eutheria</taxon>
        <taxon>Euarchontoglires</taxon>
        <taxon>Glires</taxon>
        <taxon>Rodentia</taxon>
        <taxon>Hystricomorpha</taxon>
        <taxon>Bathyergidae</taxon>
        <taxon>Fukomys</taxon>
    </lineage>
</organism>